<evidence type="ECO:0000259" key="3">
    <source>
        <dbReference type="PROSITE" id="PS50011"/>
    </source>
</evidence>
<feature type="binding site" evidence="2">
    <location>
        <position position="56"/>
    </location>
    <ligand>
        <name>ATP</name>
        <dbReference type="ChEBI" id="CHEBI:30616"/>
    </ligand>
</feature>
<dbReference type="SMART" id="SM00671">
    <property type="entry name" value="SEL1"/>
    <property type="match status" value="6"/>
</dbReference>
<keyword evidence="2" id="KW-0547">Nucleotide-binding</keyword>
<evidence type="ECO:0000256" key="1">
    <source>
        <dbReference type="ARBA" id="ARBA00038101"/>
    </source>
</evidence>
<dbReference type="InterPro" id="IPR017441">
    <property type="entry name" value="Protein_kinase_ATP_BS"/>
</dbReference>
<dbReference type="SUPFAM" id="SSF81901">
    <property type="entry name" value="HCP-like"/>
    <property type="match status" value="2"/>
</dbReference>
<evidence type="ECO:0000313" key="4">
    <source>
        <dbReference type="EMBL" id="CAI2167530.1"/>
    </source>
</evidence>
<dbReference type="InterPro" id="IPR001245">
    <property type="entry name" value="Ser-Thr/Tyr_kinase_cat_dom"/>
</dbReference>
<dbReference type="InterPro" id="IPR011009">
    <property type="entry name" value="Kinase-like_dom_sf"/>
</dbReference>
<dbReference type="InterPro" id="IPR050767">
    <property type="entry name" value="Sel1_AlgK"/>
</dbReference>
<dbReference type="Gene3D" id="1.10.510.10">
    <property type="entry name" value="Transferase(Phosphotransferase) domain 1"/>
    <property type="match status" value="1"/>
</dbReference>
<feature type="domain" description="Protein kinase" evidence="3">
    <location>
        <begin position="1"/>
        <end position="209"/>
    </location>
</feature>
<comment type="similarity">
    <text evidence="1">Belongs to the sel-1 family.</text>
</comment>
<accession>A0A9W4SFW1</accession>
<keyword evidence="2" id="KW-0067">ATP-binding</keyword>
<dbReference type="Gene3D" id="1.25.40.10">
    <property type="entry name" value="Tetratricopeptide repeat domain"/>
    <property type="match status" value="2"/>
</dbReference>
<dbReference type="EMBL" id="CAMKVN010000401">
    <property type="protein sequence ID" value="CAI2167530.1"/>
    <property type="molecule type" value="Genomic_DNA"/>
</dbReference>
<dbReference type="OrthoDB" id="2369865at2759"/>
<reference evidence="4" key="1">
    <citation type="submission" date="2022-08" db="EMBL/GenBank/DDBJ databases">
        <authorList>
            <person name="Kallberg Y."/>
            <person name="Tangrot J."/>
            <person name="Rosling A."/>
        </authorList>
    </citation>
    <scope>NUCLEOTIDE SEQUENCE</scope>
    <source>
        <strain evidence="4">Wild A</strain>
    </source>
</reference>
<dbReference type="AlphaFoldDB" id="A0A9W4SFW1"/>
<dbReference type="InterPro" id="IPR006597">
    <property type="entry name" value="Sel1-like"/>
</dbReference>
<dbReference type="Pfam" id="PF07714">
    <property type="entry name" value="PK_Tyr_Ser-Thr"/>
    <property type="match status" value="1"/>
</dbReference>
<dbReference type="InterPro" id="IPR011990">
    <property type="entry name" value="TPR-like_helical_dom_sf"/>
</dbReference>
<dbReference type="PANTHER" id="PTHR11102">
    <property type="entry name" value="SEL-1-LIKE PROTEIN"/>
    <property type="match status" value="1"/>
</dbReference>
<dbReference type="PANTHER" id="PTHR11102:SF160">
    <property type="entry name" value="ERAD-ASSOCIATED E3 UBIQUITIN-PROTEIN LIGASE COMPONENT HRD3"/>
    <property type="match status" value="1"/>
</dbReference>
<dbReference type="Pfam" id="PF08238">
    <property type="entry name" value="Sel1"/>
    <property type="match status" value="6"/>
</dbReference>
<dbReference type="GO" id="GO:0005524">
    <property type="term" value="F:ATP binding"/>
    <property type="evidence" value="ECO:0007669"/>
    <property type="project" value="UniProtKB-UniRule"/>
</dbReference>
<organism evidence="4 5">
    <name type="scientific">Funneliformis geosporum</name>
    <dbReference type="NCBI Taxonomy" id="1117311"/>
    <lineage>
        <taxon>Eukaryota</taxon>
        <taxon>Fungi</taxon>
        <taxon>Fungi incertae sedis</taxon>
        <taxon>Mucoromycota</taxon>
        <taxon>Glomeromycotina</taxon>
        <taxon>Glomeromycetes</taxon>
        <taxon>Glomerales</taxon>
        <taxon>Glomeraceae</taxon>
        <taxon>Funneliformis</taxon>
    </lineage>
</organism>
<evidence type="ECO:0000313" key="5">
    <source>
        <dbReference type="Proteomes" id="UP001153678"/>
    </source>
</evidence>
<dbReference type="SUPFAM" id="SSF56112">
    <property type="entry name" value="Protein kinase-like (PK-like)"/>
    <property type="match status" value="1"/>
</dbReference>
<evidence type="ECO:0000256" key="2">
    <source>
        <dbReference type="PROSITE-ProRule" id="PRU10141"/>
    </source>
</evidence>
<comment type="caution">
    <text evidence="4">The sequence shown here is derived from an EMBL/GenBank/DDBJ whole genome shotgun (WGS) entry which is preliminary data.</text>
</comment>
<dbReference type="Proteomes" id="UP001153678">
    <property type="component" value="Unassembled WGS sequence"/>
</dbReference>
<dbReference type="InterPro" id="IPR000719">
    <property type="entry name" value="Prot_kinase_dom"/>
</dbReference>
<dbReference type="Gene3D" id="3.30.200.20">
    <property type="entry name" value="Phosphorylase Kinase, domain 1"/>
    <property type="match status" value="1"/>
</dbReference>
<proteinExistence type="inferred from homology"/>
<gene>
    <name evidence="4" type="ORF">FWILDA_LOCUS3121</name>
</gene>
<dbReference type="GO" id="GO:0004672">
    <property type="term" value="F:protein kinase activity"/>
    <property type="evidence" value="ECO:0007669"/>
    <property type="project" value="InterPro"/>
</dbReference>
<protein>
    <submittedName>
        <fullName evidence="4">10074_t:CDS:1</fullName>
    </submittedName>
</protein>
<dbReference type="PROSITE" id="PS00107">
    <property type="entry name" value="PROTEIN_KINASE_ATP"/>
    <property type="match status" value="1"/>
</dbReference>
<dbReference type="PROSITE" id="PS50011">
    <property type="entry name" value="PROTEIN_KINASE_DOM"/>
    <property type="match status" value="1"/>
</dbReference>
<keyword evidence="5" id="KW-1185">Reference proteome</keyword>
<sequence length="588" mass="67129">MSTNSESIEWLEKNIKEEHIIFFKYTKFKNRIEIGSGGFSKVYSAKWEDDKYFALKSFNFDTVKEIVEEFKLHRIVDFHDNIIRLYGITKDLGSIKLADFGLSKRIGNSNTNRSKSKVQGILPYIDPKRFDHVSNEKCDVYSVGVLLWELSSGKKPFDGYDSFKLFLELSNGKRENIVDGTPEEYSNLYINVDERPTIQRVVETLQSMISPPYSIILDSKVKTVNPSTVEPSQQTILDTNEISRSKLSLIHNLDQLDINDFNDYYLMEGILPDTTNLSSKTSPNNDFNETLISSSKINNMIVEELVELFIKTTNEGKSRDQRRSILDAYLTNHNITIKEIYGWLIKNNSKFSNSNFIFFAGYLNFSGIGTTLDINKASNYFHHSSAQNHSIAQYYLGIFYEKGIGVNKDENKGFGYYDKSAKQGQSIAGKFALGMCYEKGVGIEKNKEMAFYWYQQAANEGHAIARHNLGNFYRLGNFVEKDHREAFGYYNLSAQSGYILAISMLGHCYLEGIGTSVNKKMAFDHYLKAANMEDNIAQYNVAFCLESGIGTTKDLKKAMEWYKKSANSGYNISIKRLENLIVKQKSCC</sequence>
<name>A0A9W4SFW1_9GLOM</name>